<sequence length="354" mass="39215">MRDTGGAFPRARSQLWRYYTGSRRKGSGGNDGVAGGRGGDPSPGRALRPRSDDAIGRIDQSPALRVKPPHLSRNPATVRPRHRHRPARCIERATHLCPPLAPLFPGFRRGRRRAATDCRSATRAHTSSLGVQSCELSRIPVLKEKPPPKKSSKKDHIRKDRDPREANQQRRPLVGKGPRRSPDKCRAATTSMTTTKATTRSFAVRPSTRSTLAPAARCCEEKASDSREVEMQNKTIAAPSGWRSTCVAPPQLRNNGQSGEEARVARARSTQSEPCTRDCCARRAWSERLAAKQKRPAINTRRQDEATTRRAEHARRFSAGAAPSDIPRNVHYKRLGRSFNQGPTTTQAFLSPFC</sequence>
<reference evidence="2" key="2">
    <citation type="submission" date="2021-09" db="EMBL/GenBank/DDBJ databases">
        <authorList>
            <person name="Jia N."/>
            <person name="Wang J."/>
            <person name="Shi W."/>
            <person name="Du L."/>
            <person name="Sun Y."/>
            <person name="Zhan W."/>
            <person name="Jiang J."/>
            <person name="Wang Q."/>
            <person name="Zhang B."/>
            <person name="Ji P."/>
            <person name="Sakyi L.B."/>
            <person name="Cui X."/>
            <person name="Yuan T."/>
            <person name="Jiang B."/>
            <person name="Yang W."/>
            <person name="Lam T.T.-Y."/>
            <person name="Chang Q."/>
            <person name="Ding S."/>
            <person name="Wang X."/>
            <person name="Zhu J."/>
            <person name="Ruan X."/>
            <person name="Zhao L."/>
            <person name="Wei J."/>
            <person name="Que T."/>
            <person name="Du C."/>
            <person name="Cheng J."/>
            <person name="Dai P."/>
            <person name="Han X."/>
            <person name="Huang E."/>
            <person name="Gao Y."/>
            <person name="Liu J."/>
            <person name="Shao H."/>
            <person name="Ye R."/>
            <person name="Li L."/>
            <person name="Wei W."/>
            <person name="Wang X."/>
            <person name="Wang C."/>
            <person name="Huo Q."/>
            <person name="Li W."/>
            <person name="Guo W."/>
            <person name="Chen H."/>
            <person name="Chen S."/>
            <person name="Zhou L."/>
            <person name="Zhou L."/>
            <person name="Ni X."/>
            <person name="Tian J."/>
            <person name="Zhou Y."/>
            <person name="Sheng Y."/>
            <person name="Liu T."/>
            <person name="Pan Y."/>
            <person name="Xia L."/>
            <person name="Li J."/>
            <person name="Zhao F."/>
            <person name="Cao W."/>
        </authorList>
    </citation>
    <scope>NUCLEOTIDE SEQUENCE</scope>
    <source>
        <strain evidence="2">Rmic-2018</strain>
        <tissue evidence="2">Larvae</tissue>
    </source>
</reference>
<reference evidence="2" key="1">
    <citation type="journal article" date="2020" name="Cell">
        <title>Large-Scale Comparative Analyses of Tick Genomes Elucidate Their Genetic Diversity and Vector Capacities.</title>
        <authorList>
            <consortium name="Tick Genome and Microbiome Consortium (TIGMIC)"/>
            <person name="Jia N."/>
            <person name="Wang J."/>
            <person name="Shi W."/>
            <person name="Du L."/>
            <person name="Sun Y."/>
            <person name="Zhan W."/>
            <person name="Jiang J.F."/>
            <person name="Wang Q."/>
            <person name="Zhang B."/>
            <person name="Ji P."/>
            <person name="Bell-Sakyi L."/>
            <person name="Cui X.M."/>
            <person name="Yuan T.T."/>
            <person name="Jiang B.G."/>
            <person name="Yang W.F."/>
            <person name="Lam T.T."/>
            <person name="Chang Q.C."/>
            <person name="Ding S.J."/>
            <person name="Wang X.J."/>
            <person name="Zhu J.G."/>
            <person name="Ruan X.D."/>
            <person name="Zhao L."/>
            <person name="Wei J.T."/>
            <person name="Ye R.Z."/>
            <person name="Que T.C."/>
            <person name="Du C.H."/>
            <person name="Zhou Y.H."/>
            <person name="Cheng J.X."/>
            <person name="Dai P.F."/>
            <person name="Guo W.B."/>
            <person name="Han X.H."/>
            <person name="Huang E.J."/>
            <person name="Li L.F."/>
            <person name="Wei W."/>
            <person name="Gao Y.C."/>
            <person name="Liu J.Z."/>
            <person name="Shao H.Z."/>
            <person name="Wang X."/>
            <person name="Wang C.C."/>
            <person name="Yang T.C."/>
            <person name="Huo Q.B."/>
            <person name="Li W."/>
            <person name="Chen H.Y."/>
            <person name="Chen S.E."/>
            <person name="Zhou L.G."/>
            <person name="Ni X.B."/>
            <person name="Tian J.H."/>
            <person name="Sheng Y."/>
            <person name="Liu T."/>
            <person name="Pan Y.S."/>
            <person name="Xia L.Y."/>
            <person name="Li J."/>
            <person name="Zhao F."/>
            <person name="Cao W.C."/>
        </authorList>
    </citation>
    <scope>NUCLEOTIDE SEQUENCE</scope>
    <source>
        <strain evidence="2">Rmic-2018</strain>
    </source>
</reference>
<evidence type="ECO:0000256" key="1">
    <source>
        <dbReference type="SAM" id="MobiDB-lite"/>
    </source>
</evidence>
<feature type="compositionally biased region" description="Low complexity" evidence="1">
    <location>
        <begin position="187"/>
        <end position="199"/>
    </location>
</feature>
<feature type="region of interest" description="Disordered" evidence="1">
    <location>
        <begin position="138"/>
        <end position="218"/>
    </location>
</feature>
<comment type="caution">
    <text evidence="2">The sequence shown here is derived from an EMBL/GenBank/DDBJ whole genome shotgun (WGS) entry which is preliminary data.</text>
</comment>
<feature type="compositionally biased region" description="Basic and acidic residues" evidence="1">
    <location>
        <begin position="157"/>
        <end position="168"/>
    </location>
</feature>
<feature type="region of interest" description="Disordered" evidence="1">
    <location>
        <begin position="240"/>
        <end position="269"/>
    </location>
</feature>
<keyword evidence="3" id="KW-1185">Reference proteome</keyword>
<dbReference type="AlphaFoldDB" id="A0A9J6EJC8"/>
<feature type="region of interest" description="Disordered" evidence="1">
    <location>
        <begin position="18"/>
        <end position="84"/>
    </location>
</feature>
<evidence type="ECO:0000313" key="3">
    <source>
        <dbReference type="Proteomes" id="UP000821866"/>
    </source>
</evidence>
<dbReference type="Proteomes" id="UP000821866">
    <property type="component" value="Chromosome 2"/>
</dbReference>
<name>A0A9J6EJC8_RHIMP</name>
<protein>
    <submittedName>
        <fullName evidence="2">Uncharacterized protein</fullName>
    </submittedName>
</protein>
<gene>
    <name evidence="2" type="ORF">HPB51_026146</name>
</gene>
<feature type="region of interest" description="Disordered" evidence="1">
    <location>
        <begin position="290"/>
        <end position="328"/>
    </location>
</feature>
<evidence type="ECO:0000313" key="2">
    <source>
        <dbReference type="EMBL" id="KAH8034619.1"/>
    </source>
</evidence>
<accession>A0A9J6EJC8</accession>
<dbReference type="EMBL" id="JABSTU010000004">
    <property type="protein sequence ID" value="KAH8034619.1"/>
    <property type="molecule type" value="Genomic_DNA"/>
</dbReference>
<feature type="compositionally biased region" description="Gly residues" evidence="1">
    <location>
        <begin position="27"/>
        <end position="41"/>
    </location>
</feature>
<feature type="compositionally biased region" description="Basic and acidic residues" evidence="1">
    <location>
        <begin position="301"/>
        <end position="315"/>
    </location>
</feature>
<organism evidence="2 3">
    <name type="scientific">Rhipicephalus microplus</name>
    <name type="common">Cattle tick</name>
    <name type="synonym">Boophilus microplus</name>
    <dbReference type="NCBI Taxonomy" id="6941"/>
    <lineage>
        <taxon>Eukaryota</taxon>
        <taxon>Metazoa</taxon>
        <taxon>Ecdysozoa</taxon>
        <taxon>Arthropoda</taxon>
        <taxon>Chelicerata</taxon>
        <taxon>Arachnida</taxon>
        <taxon>Acari</taxon>
        <taxon>Parasitiformes</taxon>
        <taxon>Ixodida</taxon>
        <taxon>Ixodoidea</taxon>
        <taxon>Ixodidae</taxon>
        <taxon>Rhipicephalinae</taxon>
        <taxon>Rhipicephalus</taxon>
        <taxon>Boophilus</taxon>
    </lineage>
</organism>
<proteinExistence type="predicted"/>